<feature type="compositionally biased region" description="Pro residues" evidence="1">
    <location>
        <begin position="389"/>
        <end position="406"/>
    </location>
</feature>
<feature type="compositionally biased region" description="Low complexity" evidence="1">
    <location>
        <begin position="375"/>
        <end position="388"/>
    </location>
</feature>
<dbReference type="InterPro" id="IPR025486">
    <property type="entry name" value="DUF4378"/>
</dbReference>
<name>A0A1U8B0L5_NELNU</name>
<dbReference type="PANTHER" id="PTHR37751">
    <property type="entry name" value="LOW PROTEIN: M-PHASE INDUCER PHOSPHATASE-LIKE PROTEIN"/>
    <property type="match status" value="1"/>
</dbReference>
<dbReference type="RefSeq" id="XP_010272606.1">
    <property type="nucleotide sequence ID" value="XM_010274304.2"/>
</dbReference>
<evidence type="ECO:0000313" key="3">
    <source>
        <dbReference type="RefSeq" id="XP_010272606.1"/>
    </source>
</evidence>
<feature type="compositionally biased region" description="Polar residues" evidence="1">
    <location>
        <begin position="544"/>
        <end position="563"/>
    </location>
</feature>
<dbReference type="GeneID" id="104608346"/>
<gene>
    <name evidence="3" type="primary">LOC104608346</name>
</gene>
<sequence>MGREWYWGRSTKRGGDKESPGCMSAVLQFFDFHQFPSTLQQTSLKVEPFLHEDLSTVVKGVEAPRNSLESEKGVFVSSASLSSIKKEEEEEDLNIPMAGIRVEIKQRTSGREAGNAAKARKEELSSESSTPPGIKTPNLVARLMGLDILPDSFSPCSSSSTHVRSRSFGRVYHHHHLQERNACAAVKRDIRSRRALQSRTNFMDCSCEVTGTRSLPDTPRISAARRSDVDPRFSLQINKENLLSTEEFGDYFGRVSRDSLPCSPYSSSKLIKLRRREWRQDDENRSPSNYAREIVKQVKENARRRVGLVDITNTTRIIAGEGDEALAITKSKKTRRFTLAKQGDESSPSPGKNSSTMACSPRLRFLETKSKPVMAASASSHHQASSHSPRPPRPISVISPPSPPPQTTALSPLSSSTSACGDNQSQPKAPSSKTAKLNALQQQQQQKQEQTAKKCKKASAERFTQRLKKPPQTTETIRNVREEAFVRAAPSNKASISDKKTKKTPLSNDFVNIAVPSSFVPLKKEQPPPSQTPGVQIAHDSKRCSQLSSGSSRTYEARQTQTLVHHDGKNSGSSNGGHAEFEYVSRILKCTGIDGDTMVPFTRSRWFSPSHPLDPSIFHHLERSFVEDPNNTLTLIRGGNGAVSASSGSLSHRWNRKLLFHVVDEILTEVLRPYLSKKPWLSCVGNRGCSGCSSSPLIKMNQQMVMMNGSQLMDEIWWRIRSFPCANCQVLQDIDALIEKDLPDTNVRTVLPFSEEGESIVFEIERDILDSLVHETAAVCLALSAAHEHEAASPPIPS</sequence>
<keyword evidence="2" id="KW-1185">Reference proteome</keyword>
<feature type="compositionally biased region" description="Polar residues" evidence="1">
    <location>
        <begin position="345"/>
        <end position="358"/>
    </location>
</feature>
<feature type="region of interest" description="Disordered" evidence="1">
    <location>
        <begin position="107"/>
        <end position="135"/>
    </location>
</feature>
<dbReference type="PANTHER" id="PTHR37751:SF1">
    <property type="entry name" value="LOW PROTEIN: M-PHASE INDUCER PHOSPHATASE-LIKE PROTEIN"/>
    <property type="match status" value="1"/>
</dbReference>
<feature type="region of interest" description="Disordered" evidence="1">
    <location>
        <begin position="372"/>
        <end position="478"/>
    </location>
</feature>
<feature type="compositionally biased region" description="Polar residues" evidence="1">
    <location>
        <begin position="420"/>
        <end position="432"/>
    </location>
</feature>
<feature type="region of interest" description="Disordered" evidence="1">
    <location>
        <begin position="338"/>
        <end position="359"/>
    </location>
</feature>
<dbReference type="eggNOG" id="ENOG502RST5">
    <property type="taxonomic scope" value="Eukaryota"/>
</dbReference>
<feature type="compositionally biased region" description="Low complexity" evidence="1">
    <location>
        <begin position="407"/>
        <end position="419"/>
    </location>
</feature>
<organism evidence="2 3">
    <name type="scientific">Nelumbo nucifera</name>
    <name type="common">Sacred lotus</name>
    <dbReference type="NCBI Taxonomy" id="4432"/>
    <lineage>
        <taxon>Eukaryota</taxon>
        <taxon>Viridiplantae</taxon>
        <taxon>Streptophyta</taxon>
        <taxon>Embryophyta</taxon>
        <taxon>Tracheophyta</taxon>
        <taxon>Spermatophyta</taxon>
        <taxon>Magnoliopsida</taxon>
        <taxon>Proteales</taxon>
        <taxon>Nelumbonaceae</taxon>
        <taxon>Nelumbo</taxon>
    </lineage>
</organism>
<dbReference type="Proteomes" id="UP000189703">
    <property type="component" value="Unplaced"/>
</dbReference>
<dbReference type="InterPro" id="IPR032795">
    <property type="entry name" value="DUF3741-assoc"/>
</dbReference>
<dbReference type="FunCoup" id="A0A1U8B0L5">
    <property type="interactions" value="503"/>
</dbReference>
<dbReference type="Pfam" id="PF14309">
    <property type="entry name" value="DUF4378"/>
    <property type="match status" value="1"/>
</dbReference>
<dbReference type="KEGG" id="nnu:104608346"/>
<proteinExistence type="predicted"/>
<feature type="compositionally biased region" description="Low complexity" evidence="1">
    <location>
        <begin position="433"/>
        <end position="449"/>
    </location>
</feature>
<dbReference type="Pfam" id="PF14383">
    <property type="entry name" value="VARLMGL"/>
    <property type="match status" value="1"/>
</dbReference>
<evidence type="ECO:0000256" key="1">
    <source>
        <dbReference type="SAM" id="MobiDB-lite"/>
    </source>
</evidence>
<dbReference type="AlphaFoldDB" id="A0A1U8B0L5"/>
<evidence type="ECO:0000313" key="2">
    <source>
        <dbReference type="Proteomes" id="UP000189703"/>
    </source>
</evidence>
<dbReference type="OrthoDB" id="1939700at2759"/>
<dbReference type="OMA" id="FHYLELF"/>
<reference evidence="3" key="1">
    <citation type="submission" date="2025-08" db="UniProtKB">
        <authorList>
            <consortium name="RefSeq"/>
        </authorList>
    </citation>
    <scope>IDENTIFICATION</scope>
</reference>
<protein>
    <submittedName>
        <fullName evidence="3">Uncharacterized protein LOC104608346</fullName>
    </submittedName>
</protein>
<accession>A0A1U8B0L5</accession>
<feature type="region of interest" description="Disordered" evidence="1">
    <location>
        <begin position="520"/>
        <end position="576"/>
    </location>
</feature>